<dbReference type="EMBL" id="BQXS01010796">
    <property type="protein sequence ID" value="GKT34329.1"/>
    <property type="molecule type" value="Genomic_DNA"/>
</dbReference>
<reference evidence="2" key="1">
    <citation type="submission" date="2022-03" db="EMBL/GenBank/DDBJ databases">
        <title>Draft genome sequence of Aduncisulcus paluster, a free-living microaerophilic Fornicata.</title>
        <authorList>
            <person name="Yuyama I."/>
            <person name="Kume K."/>
            <person name="Tamura T."/>
            <person name="Inagaki Y."/>
            <person name="Hashimoto T."/>
        </authorList>
    </citation>
    <scope>NUCLEOTIDE SEQUENCE</scope>
    <source>
        <strain evidence="2">NY0171</strain>
    </source>
</reference>
<feature type="region of interest" description="Disordered" evidence="1">
    <location>
        <begin position="1"/>
        <end position="39"/>
    </location>
</feature>
<feature type="compositionally biased region" description="Basic and acidic residues" evidence="1">
    <location>
        <begin position="23"/>
        <end position="36"/>
    </location>
</feature>
<evidence type="ECO:0000313" key="2">
    <source>
        <dbReference type="EMBL" id="GKT34329.1"/>
    </source>
</evidence>
<proteinExistence type="predicted"/>
<dbReference type="Proteomes" id="UP001057375">
    <property type="component" value="Unassembled WGS sequence"/>
</dbReference>
<sequence length="235" mass="28116">MPGEKRRSYTEVSATSNEIDPTGELKRERFHREQQQKRYSQSLDYFLKEIETAPVYMVEEDPKPQETHIDDYFQKEEVIKDSELDEFLSPRGEEDPELQRRIQQESKSRKMKETIYKQCYFFIYYTMFKEQRRVQNVSSCQNLSFKLSNAYFSRYKKHNIRKGIDPHFFILTKEVGENINSFITQWFEGKLGDRKGKGSLLCYPEGSVCELAIDQEQDDIVADETYVEEEENFFF</sequence>
<protein>
    <submittedName>
        <fullName evidence="2">Uncharacterized protein</fullName>
    </submittedName>
</protein>
<feature type="compositionally biased region" description="Polar residues" evidence="1">
    <location>
        <begin position="10"/>
        <end position="19"/>
    </location>
</feature>
<comment type="caution">
    <text evidence="2">The sequence shown here is derived from an EMBL/GenBank/DDBJ whole genome shotgun (WGS) entry which is preliminary data.</text>
</comment>
<evidence type="ECO:0000256" key="1">
    <source>
        <dbReference type="SAM" id="MobiDB-lite"/>
    </source>
</evidence>
<keyword evidence="3" id="KW-1185">Reference proteome</keyword>
<accession>A0ABQ5KSB3</accession>
<organism evidence="2 3">
    <name type="scientific">Aduncisulcus paluster</name>
    <dbReference type="NCBI Taxonomy" id="2918883"/>
    <lineage>
        <taxon>Eukaryota</taxon>
        <taxon>Metamonada</taxon>
        <taxon>Carpediemonas-like organisms</taxon>
        <taxon>Aduncisulcus</taxon>
    </lineage>
</organism>
<evidence type="ECO:0000313" key="3">
    <source>
        <dbReference type="Proteomes" id="UP001057375"/>
    </source>
</evidence>
<gene>
    <name evidence="2" type="ORF">ADUPG1_007698</name>
</gene>
<name>A0ABQ5KSB3_9EUKA</name>